<dbReference type="OrthoDB" id="9788869at2"/>
<keyword evidence="5" id="KW-1185">Reference proteome</keyword>
<organism evidence="4 5">
    <name type="scientific">Thermanaerosceptrum fracticalcis</name>
    <dbReference type="NCBI Taxonomy" id="1712410"/>
    <lineage>
        <taxon>Bacteria</taxon>
        <taxon>Bacillati</taxon>
        <taxon>Bacillota</taxon>
        <taxon>Clostridia</taxon>
        <taxon>Eubacteriales</taxon>
        <taxon>Peptococcaceae</taxon>
        <taxon>Thermanaerosceptrum</taxon>
    </lineage>
</organism>
<dbReference type="InterPro" id="IPR042208">
    <property type="entry name" value="D-ser_dehydrat-like_sf"/>
</dbReference>
<dbReference type="Gene3D" id="2.40.37.20">
    <property type="entry name" value="D-serine dehydratase-like domain"/>
    <property type="match status" value="1"/>
</dbReference>
<dbReference type="InterPro" id="IPR029066">
    <property type="entry name" value="PLP-binding_barrel"/>
</dbReference>
<dbReference type="InterPro" id="IPR051466">
    <property type="entry name" value="D-amino_acid_metab_enzyme"/>
</dbReference>
<dbReference type="Pfam" id="PF14031">
    <property type="entry name" value="D-ser_dehydrat"/>
    <property type="match status" value="1"/>
</dbReference>
<evidence type="ECO:0000256" key="2">
    <source>
        <dbReference type="ARBA" id="ARBA00023239"/>
    </source>
</evidence>
<feature type="domain" description="D-serine dehydratase-like" evidence="3">
    <location>
        <begin position="236"/>
        <end position="333"/>
    </location>
</feature>
<dbReference type="AlphaFoldDB" id="A0A7G6E8S0"/>
<name>A0A7G6E8S0_THEFR</name>
<sequence length="350" mass="38414">MEQNIRMMMEKAREAGVKLRPHTKTHRTPKAAKLQVEAGAQGITVAKVGEAEVMAGEGLQDIFIANEIYGESKFLRLRDLNRQVRIAVGVDNREQVEALSRVFAGENKPLDVLIEIETGEERTGVLTGEDALSLARLVTESPGLRLRGIFSHEGHTYGASSPEMCAELFRKSQEDTLTIAEFLRKNGIPVEEVSIGATPSLMHGQILPGITEIRPGTYIYMDAAQGNAIGDYSRCALTILATVISKPTAERVVVDAGVKALTAFTRAQGICHTPGYGLVKGFNDLRLKKLYDEHGIMISAEASSKLKIGDKIEIIPNHACPTCNLYDKIYVIENERVVDEWPILCRGKSQ</sequence>
<dbReference type="PANTHER" id="PTHR28004">
    <property type="entry name" value="ZGC:162816-RELATED"/>
    <property type="match status" value="1"/>
</dbReference>
<dbReference type="PANTHER" id="PTHR28004:SF2">
    <property type="entry name" value="D-SERINE DEHYDRATASE"/>
    <property type="match status" value="1"/>
</dbReference>
<evidence type="ECO:0000256" key="1">
    <source>
        <dbReference type="ARBA" id="ARBA00005323"/>
    </source>
</evidence>
<evidence type="ECO:0000313" key="5">
    <source>
        <dbReference type="Proteomes" id="UP000515847"/>
    </source>
</evidence>
<protein>
    <recommendedName>
        <fullName evidence="3">D-serine dehydratase-like domain-containing protein</fullName>
    </recommendedName>
</protein>
<gene>
    <name evidence="4" type="ORF">BR63_15865</name>
</gene>
<dbReference type="KEGG" id="tfr:BR63_15865"/>
<comment type="similarity">
    <text evidence="1">Belongs to the DSD1 family.</text>
</comment>
<accession>A0A7G6E8S0</accession>
<dbReference type="EMBL" id="CP045798">
    <property type="protein sequence ID" value="QNB48474.1"/>
    <property type="molecule type" value="Genomic_DNA"/>
</dbReference>
<dbReference type="GO" id="GO:0008721">
    <property type="term" value="F:D-serine ammonia-lyase activity"/>
    <property type="evidence" value="ECO:0007669"/>
    <property type="project" value="TreeGrafter"/>
</dbReference>
<keyword evidence="2" id="KW-0456">Lyase</keyword>
<dbReference type="Gene3D" id="3.20.20.10">
    <property type="entry name" value="Alanine racemase"/>
    <property type="match status" value="1"/>
</dbReference>
<dbReference type="SUPFAM" id="SSF51419">
    <property type="entry name" value="PLP-binding barrel"/>
    <property type="match status" value="1"/>
</dbReference>
<dbReference type="InterPro" id="IPR026956">
    <property type="entry name" value="D-ser_dehydrat-like_dom"/>
</dbReference>
<dbReference type="GO" id="GO:0036088">
    <property type="term" value="P:D-serine catabolic process"/>
    <property type="evidence" value="ECO:0007669"/>
    <property type="project" value="TreeGrafter"/>
</dbReference>
<dbReference type="InterPro" id="IPR001608">
    <property type="entry name" value="Ala_racemase_N"/>
</dbReference>
<proteinExistence type="inferred from homology"/>
<evidence type="ECO:0000259" key="3">
    <source>
        <dbReference type="SMART" id="SM01119"/>
    </source>
</evidence>
<dbReference type="Proteomes" id="UP000515847">
    <property type="component" value="Chromosome"/>
</dbReference>
<dbReference type="SMART" id="SM01119">
    <property type="entry name" value="D-ser_dehydrat"/>
    <property type="match status" value="1"/>
</dbReference>
<reference evidence="4 5" key="1">
    <citation type="journal article" date="2019" name="Front. Microbiol.">
        <title>Thermoanaerosceptrum fracticalcis gen. nov. sp. nov., a Novel Fumarate-Fermenting Microorganism From a Deep Fractured Carbonate Aquifer of the US Great Basin.</title>
        <authorList>
            <person name="Hamilton-Brehm S.D."/>
            <person name="Stewart L.E."/>
            <person name="Zavarin M."/>
            <person name="Caldwell M."/>
            <person name="Lawson P.A."/>
            <person name="Onstott T.C."/>
            <person name="Grzymski J."/>
            <person name="Neveux I."/>
            <person name="Lollar B.S."/>
            <person name="Russell C.E."/>
            <person name="Moser D.P."/>
        </authorList>
    </citation>
    <scope>NUCLEOTIDE SEQUENCE [LARGE SCALE GENOMIC DNA]</scope>
    <source>
        <strain evidence="4 5">DRI-13</strain>
    </source>
</reference>
<dbReference type="Pfam" id="PF01168">
    <property type="entry name" value="Ala_racemase_N"/>
    <property type="match status" value="1"/>
</dbReference>
<evidence type="ECO:0000313" key="4">
    <source>
        <dbReference type="EMBL" id="QNB48474.1"/>
    </source>
</evidence>